<dbReference type="Proteomes" id="UP000235145">
    <property type="component" value="Unassembled WGS sequence"/>
</dbReference>
<feature type="region of interest" description="Disordered" evidence="1">
    <location>
        <begin position="127"/>
        <end position="148"/>
    </location>
</feature>
<dbReference type="EMBL" id="NBSK02000003">
    <property type="protein sequence ID" value="KAJ0217746.1"/>
    <property type="molecule type" value="Genomic_DNA"/>
</dbReference>
<proteinExistence type="predicted"/>
<feature type="compositionally biased region" description="Polar residues" evidence="1">
    <location>
        <begin position="127"/>
        <end position="136"/>
    </location>
</feature>
<name>A0A9R1XLN7_LACSA</name>
<dbReference type="AlphaFoldDB" id="A0A9R1XLN7"/>
<accession>A0A9R1XLN7</accession>
<organism evidence="2 3">
    <name type="scientific">Lactuca sativa</name>
    <name type="common">Garden lettuce</name>
    <dbReference type="NCBI Taxonomy" id="4236"/>
    <lineage>
        <taxon>Eukaryota</taxon>
        <taxon>Viridiplantae</taxon>
        <taxon>Streptophyta</taxon>
        <taxon>Embryophyta</taxon>
        <taxon>Tracheophyta</taxon>
        <taxon>Spermatophyta</taxon>
        <taxon>Magnoliopsida</taxon>
        <taxon>eudicotyledons</taxon>
        <taxon>Gunneridae</taxon>
        <taxon>Pentapetalae</taxon>
        <taxon>asterids</taxon>
        <taxon>campanulids</taxon>
        <taxon>Asterales</taxon>
        <taxon>Asteraceae</taxon>
        <taxon>Cichorioideae</taxon>
        <taxon>Cichorieae</taxon>
        <taxon>Lactucinae</taxon>
        <taxon>Lactuca</taxon>
    </lineage>
</organism>
<protein>
    <submittedName>
        <fullName evidence="2">Uncharacterized protein</fullName>
    </submittedName>
</protein>
<evidence type="ECO:0000313" key="2">
    <source>
        <dbReference type="EMBL" id="KAJ0217746.1"/>
    </source>
</evidence>
<evidence type="ECO:0000256" key="1">
    <source>
        <dbReference type="SAM" id="MobiDB-lite"/>
    </source>
</evidence>
<sequence>MFSLIKCSQLRCGILKLSLFHICSPLLDSDPSVLVLRYLLLPRASLYTDYLSTSCSNGVIPLASPDVQVRFSLHHSRKCVSIALLQVLSISYIPTSCSSAICSIVDSWECQLFTEFDFGLDRSASIGPSATPSSASKRMELRSSLSSL</sequence>
<comment type="caution">
    <text evidence="2">The sequence shown here is derived from an EMBL/GenBank/DDBJ whole genome shotgun (WGS) entry which is preliminary data.</text>
</comment>
<keyword evidence="3" id="KW-1185">Reference proteome</keyword>
<reference evidence="2 3" key="1">
    <citation type="journal article" date="2017" name="Nat. Commun.">
        <title>Genome assembly with in vitro proximity ligation data and whole-genome triplication in lettuce.</title>
        <authorList>
            <person name="Reyes-Chin-Wo S."/>
            <person name="Wang Z."/>
            <person name="Yang X."/>
            <person name="Kozik A."/>
            <person name="Arikit S."/>
            <person name="Song C."/>
            <person name="Xia L."/>
            <person name="Froenicke L."/>
            <person name="Lavelle D.O."/>
            <person name="Truco M.J."/>
            <person name="Xia R."/>
            <person name="Zhu S."/>
            <person name="Xu C."/>
            <person name="Xu H."/>
            <person name="Xu X."/>
            <person name="Cox K."/>
            <person name="Korf I."/>
            <person name="Meyers B.C."/>
            <person name="Michelmore R.W."/>
        </authorList>
    </citation>
    <scope>NUCLEOTIDE SEQUENCE [LARGE SCALE GENOMIC DNA]</scope>
    <source>
        <strain evidence="3">cv. Salinas</strain>
        <tissue evidence="2">Seedlings</tissue>
    </source>
</reference>
<evidence type="ECO:0000313" key="3">
    <source>
        <dbReference type="Proteomes" id="UP000235145"/>
    </source>
</evidence>
<gene>
    <name evidence="2" type="ORF">LSAT_V11C300152630</name>
</gene>